<dbReference type="RefSeq" id="WP_069112826.1">
    <property type="nucleotide sequence ID" value="NZ_FNUC01000003.1"/>
</dbReference>
<sequence>MTATAAGDPRGVLLDDRRAAIEESGWGAPFVFRQPHNACWWVYLALVASGLWHTWRLLAGSVPAYGDAYTAALLGAAAFTAVFVLFLRWADRWERTPAGLAVAAFVFGGFAATYAIALPANAAMMSLYAKLFGQGWAEDWKAGLTAPFVEETAKGIGFLLLLGLAPVVIRTVADGLIVGAYVGLGFQVLEDVLYGGNAAAEHFGADQVGSVLSTYAARMVTGISSHALYTALFSAGLVYLIGTVAQPRRAGRGLLLILAAMVIHGVWDSAAALGGGTVVSLLILAATVVVSLVVLLVAIRWAGRRERGYLTAILRPEVGEGVLTEPELDAATGYRRQRRAAVRQRRPGTSRRAEKHVVRAARDLGHDLAAAGGETSGAVAHSRAEIARLRGAAASAAPPGP</sequence>
<organism evidence="3 4">
    <name type="scientific">Jiangella alba</name>
    <dbReference type="NCBI Taxonomy" id="561176"/>
    <lineage>
        <taxon>Bacteria</taxon>
        <taxon>Bacillati</taxon>
        <taxon>Actinomycetota</taxon>
        <taxon>Actinomycetes</taxon>
        <taxon>Jiangellales</taxon>
        <taxon>Jiangellaceae</taxon>
        <taxon>Jiangella</taxon>
    </lineage>
</organism>
<dbReference type="OrthoDB" id="9785431at2"/>
<dbReference type="PANTHER" id="PTHR36844:SF1">
    <property type="entry name" value="PROTEASE PRSW"/>
    <property type="match status" value="1"/>
</dbReference>
<dbReference type="Pfam" id="PF13367">
    <property type="entry name" value="PrsW-protease"/>
    <property type="match status" value="1"/>
</dbReference>
<feature type="transmembrane region" description="Helical" evidence="2">
    <location>
        <begin position="279"/>
        <end position="299"/>
    </location>
</feature>
<evidence type="ECO:0000313" key="4">
    <source>
        <dbReference type="Proteomes" id="UP000181980"/>
    </source>
</evidence>
<protein>
    <submittedName>
        <fullName evidence="3">Membrane proteinase PrsW, cleaves anti-sigma factor RsiW, M82 family</fullName>
    </submittedName>
</protein>
<feature type="transmembrane region" description="Helical" evidence="2">
    <location>
        <begin position="96"/>
        <end position="117"/>
    </location>
</feature>
<dbReference type="STRING" id="561176.SAMN04488561_2206"/>
<name>A0A1H5KTC3_9ACTN</name>
<reference evidence="4" key="1">
    <citation type="submission" date="2016-10" db="EMBL/GenBank/DDBJ databases">
        <authorList>
            <person name="Varghese N."/>
            <person name="Submissions S."/>
        </authorList>
    </citation>
    <scope>NUCLEOTIDE SEQUENCE [LARGE SCALE GENOMIC DNA]</scope>
    <source>
        <strain evidence="4">DSM 45237</strain>
    </source>
</reference>
<proteinExistence type="predicted"/>
<dbReference type="AlphaFoldDB" id="A0A1H5KTC3"/>
<dbReference type="InterPro" id="IPR026898">
    <property type="entry name" value="PrsW"/>
</dbReference>
<evidence type="ECO:0000313" key="3">
    <source>
        <dbReference type="EMBL" id="SEE67228.1"/>
    </source>
</evidence>
<dbReference type="PANTHER" id="PTHR36844">
    <property type="entry name" value="PROTEASE PRSW"/>
    <property type="match status" value="1"/>
</dbReference>
<feature type="transmembrane region" description="Helical" evidence="2">
    <location>
        <begin position="254"/>
        <end position="273"/>
    </location>
</feature>
<keyword evidence="2" id="KW-1133">Transmembrane helix</keyword>
<feature type="transmembrane region" description="Helical" evidence="2">
    <location>
        <begin position="71"/>
        <end position="90"/>
    </location>
</feature>
<dbReference type="Proteomes" id="UP000181980">
    <property type="component" value="Unassembled WGS sequence"/>
</dbReference>
<feature type="transmembrane region" description="Helical" evidence="2">
    <location>
        <begin position="40"/>
        <end position="59"/>
    </location>
</feature>
<evidence type="ECO:0000256" key="2">
    <source>
        <dbReference type="SAM" id="Phobius"/>
    </source>
</evidence>
<gene>
    <name evidence="3" type="ORF">SAMN04488561_2206</name>
</gene>
<dbReference type="EMBL" id="FNUC01000003">
    <property type="protein sequence ID" value="SEE67228.1"/>
    <property type="molecule type" value="Genomic_DNA"/>
</dbReference>
<feature type="region of interest" description="Disordered" evidence="1">
    <location>
        <begin position="335"/>
        <end position="355"/>
    </location>
</feature>
<feature type="compositionally biased region" description="Basic residues" evidence="1">
    <location>
        <begin position="335"/>
        <end position="349"/>
    </location>
</feature>
<evidence type="ECO:0000256" key="1">
    <source>
        <dbReference type="SAM" id="MobiDB-lite"/>
    </source>
</evidence>
<keyword evidence="2" id="KW-0472">Membrane</keyword>
<keyword evidence="2" id="KW-0812">Transmembrane</keyword>
<feature type="transmembrane region" description="Helical" evidence="2">
    <location>
        <begin position="223"/>
        <end position="242"/>
    </location>
</feature>
<dbReference type="GO" id="GO:0008233">
    <property type="term" value="F:peptidase activity"/>
    <property type="evidence" value="ECO:0007669"/>
    <property type="project" value="InterPro"/>
</dbReference>
<accession>A0A1H5KTC3</accession>
<keyword evidence="4" id="KW-1185">Reference proteome</keyword>